<feature type="domain" description="PSI" evidence="2">
    <location>
        <begin position="84"/>
        <end position="144"/>
    </location>
</feature>
<dbReference type="InterPro" id="IPR016201">
    <property type="entry name" value="PSI"/>
</dbReference>
<keyword evidence="1" id="KW-0325">Glycoprotein</keyword>
<dbReference type="PANTHER" id="PTHR22625">
    <property type="entry name" value="PLEXIN"/>
    <property type="match status" value="1"/>
</dbReference>
<evidence type="ECO:0000313" key="4">
    <source>
        <dbReference type="WBParaSite" id="PEQ_0000099901-mRNA-1"/>
    </source>
</evidence>
<reference evidence="4" key="1">
    <citation type="submission" date="2022-11" db="UniProtKB">
        <authorList>
            <consortium name="WormBaseParasite"/>
        </authorList>
    </citation>
    <scope>IDENTIFICATION</scope>
</reference>
<evidence type="ECO:0000256" key="1">
    <source>
        <dbReference type="ARBA" id="ARBA00023180"/>
    </source>
</evidence>
<dbReference type="GO" id="GO:0005886">
    <property type="term" value="C:plasma membrane"/>
    <property type="evidence" value="ECO:0007669"/>
    <property type="project" value="TreeGrafter"/>
</dbReference>
<organism evidence="3 4">
    <name type="scientific">Parascaris equorum</name>
    <name type="common">Equine roundworm</name>
    <dbReference type="NCBI Taxonomy" id="6256"/>
    <lineage>
        <taxon>Eukaryota</taxon>
        <taxon>Metazoa</taxon>
        <taxon>Ecdysozoa</taxon>
        <taxon>Nematoda</taxon>
        <taxon>Chromadorea</taxon>
        <taxon>Rhabditida</taxon>
        <taxon>Spirurina</taxon>
        <taxon>Ascaridomorpha</taxon>
        <taxon>Ascaridoidea</taxon>
        <taxon>Ascarididae</taxon>
        <taxon>Parascaris</taxon>
    </lineage>
</organism>
<dbReference type="GO" id="GO:0030334">
    <property type="term" value="P:regulation of cell migration"/>
    <property type="evidence" value="ECO:0007669"/>
    <property type="project" value="TreeGrafter"/>
</dbReference>
<dbReference type="GO" id="GO:0017154">
    <property type="term" value="F:semaphorin receptor activity"/>
    <property type="evidence" value="ECO:0007669"/>
    <property type="project" value="InterPro"/>
</dbReference>
<keyword evidence="3" id="KW-1185">Reference proteome</keyword>
<sequence>MQITSASYLNIELENLPSLGSQLTCIFDFGNASSPKPRDFRCPTPSLTRLPKIPTDSQSLAARLAIAGSVDGPPLAFTNFTFYDCSRFMSCGACVSSAFPCDWCIESDQCVAGTTTENRCRAQHIVNGLARIGPSRRKGPSHCPHMVADELEFYVASGKTRQISVRAKNLLDFMTDFKCQLRIEHSVHERLARKQGDVITFVAYSTSLRYFILRLHIV</sequence>
<dbReference type="Gene3D" id="2.60.40.10">
    <property type="entry name" value="Immunoglobulins"/>
    <property type="match status" value="2"/>
</dbReference>
<name>A0A914R321_PAREQ</name>
<dbReference type="InterPro" id="IPR041019">
    <property type="entry name" value="TIG1_plexin"/>
</dbReference>
<dbReference type="PANTHER" id="PTHR22625:SF70">
    <property type="entry name" value="PLEXIN A, ISOFORM A"/>
    <property type="match status" value="1"/>
</dbReference>
<dbReference type="InterPro" id="IPR031148">
    <property type="entry name" value="Plexin"/>
</dbReference>
<dbReference type="Pfam" id="PF24479">
    <property type="entry name" value="PSI_PlexinA-B"/>
    <property type="match status" value="1"/>
</dbReference>
<evidence type="ECO:0000313" key="3">
    <source>
        <dbReference type="Proteomes" id="UP000887564"/>
    </source>
</evidence>
<dbReference type="InterPro" id="IPR013783">
    <property type="entry name" value="Ig-like_fold"/>
</dbReference>
<dbReference type="Pfam" id="PF18020">
    <property type="entry name" value="TIG_2"/>
    <property type="match status" value="1"/>
</dbReference>
<dbReference type="InterPro" id="IPR041362">
    <property type="entry name" value="TIG2_plexin"/>
</dbReference>
<dbReference type="Pfam" id="PF17960">
    <property type="entry name" value="TIG_plexin"/>
    <property type="match status" value="1"/>
</dbReference>
<evidence type="ECO:0000259" key="2">
    <source>
        <dbReference type="SMART" id="SM00423"/>
    </source>
</evidence>
<dbReference type="AlphaFoldDB" id="A0A914R321"/>
<proteinExistence type="predicted"/>
<dbReference type="GO" id="GO:0002116">
    <property type="term" value="C:semaphorin receptor complex"/>
    <property type="evidence" value="ECO:0007669"/>
    <property type="project" value="TreeGrafter"/>
</dbReference>
<accession>A0A914R321</accession>
<dbReference type="WBParaSite" id="PEQ_0000099901-mRNA-1">
    <property type="protein sequence ID" value="PEQ_0000099901-mRNA-1"/>
    <property type="gene ID" value="PEQ_0000099901"/>
</dbReference>
<protein>
    <submittedName>
        <fullName evidence="4">PSI domain-containing protein</fullName>
    </submittedName>
</protein>
<dbReference type="SMART" id="SM00423">
    <property type="entry name" value="PSI"/>
    <property type="match status" value="1"/>
</dbReference>
<dbReference type="Proteomes" id="UP000887564">
    <property type="component" value="Unplaced"/>
</dbReference>